<dbReference type="Gene3D" id="3.40.50.300">
    <property type="entry name" value="P-loop containing nucleotide triphosphate hydrolases"/>
    <property type="match status" value="1"/>
</dbReference>
<dbReference type="Proteomes" id="UP000307378">
    <property type="component" value="Unassembled WGS sequence"/>
</dbReference>
<protein>
    <submittedName>
        <fullName evidence="1">Uncharacterized protein</fullName>
    </submittedName>
</protein>
<dbReference type="SUPFAM" id="SSF52540">
    <property type="entry name" value="P-loop containing nucleoside triphosphate hydrolases"/>
    <property type="match status" value="1"/>
</dbReference>
<evidence type="ECO:0000313" key="1">
    <source>
        <dbReference type="EMBL" id="THV28267.1"/>
    </source>
</evidence>
<gene>
    <name evidence="1" type="ORF">FAA86_24045</name>
</gene>
<evidence type="ECO:0000313" key="2">
    <source>
        <dbReference type="Proteomes" id="UP000307378"/>
    </source>
</evidence>
<organism evidence="1 2">
    <name type="scientific">Rhizobium rosettiformans W3</name>
    <dbReference type="NCBI Taxonomy" id="538378"/>
    <lineage>
        <taxon>Bacteria</taxon>
        <taxon>Pseudomonadati</taxon>
        <taxon>Pseudomonadota</taxon>
        <taxon>Alphaproteobacteria</taxon>
        <taxon>Hyphomicrobiales</taxon>
        <taxon>Rhizobiaceae</taxon>
        <taxon>Rhizobium/Agrobacterium group</taxon>
        <taxon>Rhizobium</taxon>
    </lineage>
</organism>
<dbReference type="InterPro" id="IPR027417">
    <property type="entry name" value="P-loop_NTPase"/>
</dbReference>
<dbReference type="EMBL" id="STGU01000046">
    <property type="protein sequence ID" value="THV28267.1"/>
    <property type="molecule type" value="Genomic_DNA"/>
</dbReference>
<proteinExistence type="predicted"/>
<reference evidence="1 2" key="1">
    <citation type="submission" date="2019-04" db="EMBL/GenBank/DDBJ databases">
        <title>genome sequence of strain W3.</title>
        <authorList>
            <person name="Gao J."/>
            <person name="Sun J."/>
        </authorList>
    </citation>
    <scope>NUCLEOTIDE SEQUENCE [LARGE SCALE GENOMIC DNA]</scope>
    <source>
        <strain evidence="1 2">W3</strain>
    </source>
</reference>
<name>A0A4S8PD29_9HYPH</name>
<accession>A0A4S8PD29</accession>
<dbReference type="AlphaFoldDB" id="A0A4S8PD29"/>
<sequence length="293" mass="32104">MSEDPSSQAIEARISALGDRAVDLARYFDETGALSRGYEAWLGQNELHELRGLMERLGGSGAADNPLAREQTLQAGLAAARTALQLTNETRDAVTAYGETLKEEADSFSAKFLLPLNDLIDAFNRALLSTPGETVQFTAEHTVERTSLSMALRYTDPIENAQYRTSLPPQLVLSEGQMAANGFSILCAASTAYRWSRWRALLLDDPLQHNDIIHAAAFVDVMRNLVELEGYQLLMSSHKRDEGEFIARKFDAAGLPCTVVELVGASKDGVRTEPPRHNAAARRLLSEPMAKLA</sequence>
<comment type="caution">
    <text evidence="1">The sequence shown here is derived from an EMBL/GenBank/DDBJ whole genome shotgun (WGS) entry which is preliminary data.</text>
</comment>